<evidence type="ECO:0000256" key="1">
    <source>
        <dbReference type="ARBA" id="ARBA00022723"/>
    </source>
</evidence>
<evidence type="ECO:0000259" key="2">
    <source>
        <dbReference type="PROSITE" id="PS50846"/>
    </source>
</evidence>
<dbReference type="PANTHER" id="PTHR22814:SF356">
    <property type="entry name" value="HEAVY METAL-ASSOCIATED ISOPRENYLATED PLANT PROTEIN 20"/>
    <property type="match status" value="1"/>
</dbReference>
<dbReference type="GO" id="GO:0046872">
    <property type="term" value="F:metal ion binding"/>
    <property type="evidence" value="ECO:0007669"/>
    <property type="project" value="UniProtKB-KW"/>
</dbReference>
<dbReference type="PROSITE" id="PS50846">
    <property type="entry name" value="HMA_2"/>
    <property type="match status" value="1"/>
</dbReference>
<dbReference type="InterPro" id="IPR036163">
    <property type="entry name" value="HMA_dom_sf"/>
</dbReference>
<dbReference type="SUPFAM" id="SSF55008">
    <property type="entry name" value="HMA, heavy metal-associated domain"/>
    <property type="match status" value="1"/>
</dbReference>
<feature type="domain" description="HMA" evidence="2">
    <location>
        <begin position="1"/>
        <end position="63"/>
    </location>
</feature>
<dbReference type="CDD" id="cd00371">
    <property type="entry name" value="HMA"/>
    <property type="match status" value="1"/>
</dbReference>
<reference evidence="3 4" key="1">
    <citation type="journal article" date="2021" name="Nat. Plants">
        <title>The Taxus genome provides insights into paclitaxel biosynthesis.</title>
        <authorList>
            <person name="Xiong X."/>
            <person name="Gou J."/>
            <person name="Liao Q."/>
            <person name="Li Y."/>
            <person name="Zhou Q."/>
            <person name="Bi G."/>
            <person name="Li C."/>
            <person name="Du R."/>
            <person name="Wang X."/>
            <person name="Sun T."/>
            <person name="Guo L."/>
            <person name="Liang H."/>
            <person name="Lu P."/>
            <person name="Wu Y."/>
            <person name="Zhang Z."/>
            <person name="Ro D.K."/>
            <person name="Shang Y."/>
            <person name="Huang S."/>
            <person name="Yan J."/>
        </authorList>
    </citation>
    <scope>NUCLEOTIDE SEQUENCE [LARGE SCALE GENOMIC DNA]</scope>
    <source>
        <strain evidence="3">Ta-2019</strain>
    </source>
</reference>
<comment type="caution">
    <text evidence="3">The sequence shown here is derived from an EMBL/GenBank/DDBJ whole genome shotgun (WGS) entry which is preliminary data.</text>
</comment>
<dbReference type="InterPro" id="IPR006121">
    <property type="entry name" value="HMA_dom"/>
</dbReference>
<name>A0AA38LNB4_TAXCH</name>
<dbReference type="PANTHER" id="PTHR22814">
    <property type="entry name" value="COPPER TRANSPORT PROTEIN ATOX1-RELATED"/>
    <property type="match status" value="1"/>
</dbReference>
<organism evidence="3 4">
    <name type="scientific">Taxus chinensis</name>
    <name type="common">Chinese yew</name>
    <name type="synonym">Taxus wallichiana var. chinensis</name>
    <dbReference type="NCBI Taxonomy" id="29808"/>
    <lineage>
        <taxon>Eukaryota</taxon>
        <taxon>Viridiplantae</taxon>
        <taxon>Streptophyta</taxon>
        <taxon>Embryophyta</taxon>
        <taxon>Tracheophyta</taxon>
        <taxon>Spermatophyta</taxon>
        <taxon>Pinopsida</taxon>
        <taxon>Pinidae</taxon>
        <taxon>Conifers II</taxon>
        <taxon>Cupressales</taxon>
        <taxon>Taxaceae</taxon>
        <taxon>Taxus</taxon>
    </lineage>
</organism>
<dbReference type="Pfam" id="PF00403">
    <property type="entry name" value="HMA"/>
    <property type="match status" value="1"/>
</dbReference>
<proteinExistence type="predicted"/>
<keyword evidence="4" id="KW-1185">Reference proteome</keyword>
<feature type="non-terminal residue" evidence="3">
    <location>
        <position position="1"/>
    </location>
</feature>
<dbReference type="AlphaFoldDB" id="A0AA38LNB4"/>
<keyword evidence="1" id="KW-0479">Metal-binding</keyword>
<evidence type="ECO:0000313" key="3">
    <source>
        <dbReference type="EMBL" id="KAH9328730.1"/>
    </source>
</evidence>
<evidence type="ECO:0000313" key="4">
    <source>
        <dbReference type="Proteomes" id="UP000824469"/>
    </source>
</evidence>
<dbReference type="EMBL" id="JAHRHJ020000001">
    <property type="protein sequence ID" value="KAH9328730.1"/>
    <property type="molecule type" value="Genomic_DNA"/>
</dbReference>
<accession>A0AA38LNB4</accession>
<gene>
    <name evidence="3" type="ORF">KI387_000838</name>
</gene>
<dbReference type="Gene3D" id="3.30.70.100">
    <property type="match status" value="1"/>
</dbReference>
<protein>
    <recommendedName>
        <fullName evidence="2">HMA domain-containing protein</fullName>
    </recommendedName>
</protein>
<dbReference type="Proteomes" id="UP000824469">
    <property type="component" value="Unassembled WGS sequence"/>
</dbReference>
<sequence length="123" mass="13835">AVELKVVMHCEGCEIKVKNTLSSIKGVQSVEVNRETNKVTVMGYVDPNQVLNKVKSGVGSSAEFWPYVPYNLVYNPCDPKLYDREAPSGHVLNADYRHFSESNRVHEKYTAIFSEDNVHACTI</sequence>
<feature type="non-terminal residue" evidence="3">
    <location>
        <position position="123"/>
    </location>
</feature>